<dbReference type="EC" id="4.2.1.24" evidence="3"/>
<dbReference type="SUPFAM" id="SSF51569">
    <property type="entry name" value="Aldolase"/>
    <property type="match status" value="1"/>
</dbReference>
<comment type="caution">
    <text evidence="11">The sequence shown here is derived from an EMBL/GenBank/DDBJ whole genome shotgun (WGS) entry which is preliminary data.</text>
</comment>
<evidence type="ECO:0000313" key="12">
    <source>
        <dbReference type="Proteomes" id="UP000076858"/>
    </source>
</evidence>
<dbReference type="Gene3D" id="3.20.20.70">
    <property type="entry name" value="Aldolase class I"/>
    <property type="match status" value="1"/>
</dbReference>
<dbReference type="GO" id="GO:0006782">
    <property type="term" value="P:protoporphyrinogen IX biosynthetic process"/>
    <property type="evidence" value="ECO:0007669"/>
    <property type="project" value="UniProtKB-UniPathway"/>
</dbReference>
<proteinExistence type="inferred from homology"/>
<gene>
    <name evidence="11" type="ORF">APZ42_001960</name>
</gene>
<feature type="non-terminal residue" evidence="11">
    <location>
        <position position="1"/>
    </location>
</feature>
<evidence type="ECO:0000256" key="9">
    <source>
        <dbReference type="ARBA" id="ARBA00032837"/>
    </source>
</evidence>
<reference evidence="11 12" key="1">
    <citation type="submission" date="2016-03" db="EMBL/GenBank/DDBJ databases">
        <title>EvidentialGene: Evidence-directed Construction of Genes on Genomes.</title>
        <authorList>
            <person name="Gilbert D.G."/>
            <person name="Choi J.-H."/>
            <person name="Mockaitis K."/>
            <person name="Colbourne J."/>
            <person name="Pfrender M."/>
        </authorList>
    </citation>
    <scope>NUCLEOTIDE SEQUENCE [LARGE SCALE GENOMIC DNA]</scope>
    <source>
        <strain evidence="11 12">Xinb3</strain>
        <tissue evidence="11">Complete organism</tissue>
    </source>
</reference>
<comment type="function">
    <text evidence="7">Catalyzes an early step in the biosynthesis of tetrapyrroles. Binds two molecules of 5-aminolevulinate per subunit, each at a distinct site, and catalyzes their condensation to form porphobilinogen.</text>
</comment>
<evidence type="ECO:0000256" key="3">
    <source>
        <dbReference type="ARBA" id="ARBA00012053"/>
    </source>
</evidence>
<dbReference type="GO" id="GO:0004655">
    <property type="term" value="F:porphobilinogen synthase activity"/>
    <property type="evidence" value="ECO:0007669"/>
    <property type="project" value="UniProtKB-EC"/>
</dbReference>
<feature type="non-terminal residue" evidence="11">
    <location>
        <position position="123"/>
    </location>
</feature>
<keyword evidence="6" id="KW-0627">Porphyrin biosynthesis</keyword>
<keyword evidence="4" id="KW-0350">Heme biosynthesis</keyword>
<evidence type="ECO:0000256" key="5">
    <source>
        <dbReference type="ARBA" id="ARBA00023239"/>
    </source>
</evidence>
<evidence type="ECO:0000313" key="11">
    <source>
        <dbReference type="EMBL" id="KZS01400.1"/>
    </source>
</evidence>
<comment type="catalytic activity">
    <reaction evidence="10">
        <text>2 5-aminolevulinate = porphobilinogen + 2 H2O + H(+)</text>
        <dbReference type="Rhea" id="RHEA:24064"/>
        <dbReference type="ChEBI" id="CHEBI:15377"/>
        <dbReference type="ChEBI" id="CHEBI:15378"/>
        <dbReference type="ChEBI" id="CHEBI:58126"/>
        <dbReference type="ChEBI" id="CHEBI:356416"/>
        <dbReference type="EC" id="4.2.1.24"/>
    </reaction>
</comment>
<comment type="pathway">
    <text evidence="1">Porphyrin-containing compound metabolism; protoporphyrin-IX biosynthesis; coproporphyrinogen-III from 5-aminolevulinate: step 1/4.</text>
</comment>
<sequence>EDMPVQDPSLPACALEARAFPWQAEAKAASPCHKCRASPGGQMRPISAPYPAARFRRLRRTASLRALTQENHLSVGDLIWPVFVRDGTKVEEPIASMPGVNRISIDNVVRAAEQAASLGIPAI</sequence>
<dbReference type="Proteomes" id="UP000076858">
    <property type="component" value="Unassembled WGS sequence"/>
</dbReference>
<dbReference type="SMART" id="SM01004">
    <property type="entry name" value="ALAD"/>
    <property type="match status" value="1"/>
</dbReference>
<dbReference type="UniPathway" id="UPA00251">
    <property type="reaction ID" value="UER00318"/>
</dbReference>
<accession>A0A164IM43</accession>
<evidence type="ECO:0000256" key="7">
    <source>
        <dbReference type="ARBA" id="ARBA00025628"/>
    </source>
</evidence>
<dbReference type="InterPro" id="IPR001731">
    <property type="entry name" value="ALAD"/>
</dbReference>
<evidence type="ECO:0000256" key="10">
    <source>
        <dbReference type="ARBA" id="ARBA00047651"/>
    </source>
</evidence>
<keyword evidence="12" id="KW-1185">Reference proteome</keyword>
<dbReference type="STRING" id="35525.A0A164IM43"/>
<dbReference type="PANTHER" id="PTHR11458">
    <property type="entry name" value="DELTA-AMINOLEVULINIC ACID DEHYDRATASE"/>
    <property type="match status" value="1"/>
</dbReference>
<dbReference type="GO" id="GO:0005829">
    <property type="term" value="C:cytosol"/>
    <property type="evidence" value="ECO:0007669"/>
    <property type="project" value="TreeGrafter"/>
</dbReference>
<dbReference type="InterPro" id="IPR013785">
    <property type="entry name" value="Aldolase_TIM"/>
</dbReference>
<comment type="similarity">
    <text evidence="2">Belongs to the ALAD family.</text>
</comment>
<dbReference type="AlphaFoldDB" id="A0A164IM43"/>
<evidence type="ECO:0000256" key="2">
    <source>
        <dbReference type="ARBA" id="ARBA00008055"/>
    </source>
</evidence>
<protein>
    <recommendedName>
        <fullName evidence="3">porphobilinogen synthase</fullName>
        <ecNumber evidence="3">4.2.1.24</ecNumber>
    </recommendedName>
    <alternativeName>
        <fullName evidence="9">Porphobilinogen synthase</fullName>
    </alternativeName>
</protein>
<keyword evidence="5" id="KW-0456">Lyase</keyword>
<name>A0A164IM43_9CRUS</name>
<dbReference type="PANTHER" id="PTHR11458:SF0">
    <property type="entry name" value="DELTA-AMINOLEVULINIC ACID DEHYDRATASE"/>
    <property type="match status" value="1"/>
</dbReference>
<evidence type="ECO:0000256" key="8">
    <source>
        <dbReference type="ARBA" id="ARBA00025861"/>
    </source>
</evidence>
<dbReference type="GO" id="GO:0008270">
    <property type="term" value="F:zinc ion binding"/>
    <property type="evidence" value="ECO:0007669"/>
    <property type="project" value="TreeGrafter"/>
</dbReference>
<dbReference type="EMBL" id="LRGB01006951">
    <property type="protein sequence ID" value="KZS01400.1"/>
    <property type="molecule type" value="Genomic_DNA"/>
</dbReference>
<comment type="subunit">
    <text evidence="8">Homooctamer; active form. Homohexamer; low activity form.</text>
</comment>
<evidence type="ECO:0000256" key="4">
    <source>
        <dbReference type="ARBA" id="ARBA00023133"/>
    </source>
</evidence>
<evidence type="ECO:0000256" key="6">
    <source>
        <dbReference type="ARBA" id="ARBA00023244"/>
    </source>
</evidence>
<evidence type="ECO:0000256" key="1">
    <source>
        <dbReference type="ARBA" id="ARBA00004694"/>
    </source>
</evidence>
<organism evidence="11 12">
    <name type="scientific">Daphnia magna</name>
    <dbReference type="NCBI Taxonomy" id="35525"/>
    <lineage>
        <taxon>Eukaryota</taxon>
        <taxon>Metazoa</taxon>
        <taxon>Ecdysozoa</taxon>
        <taxon>Arthropoda</taxon>
        <taxon>Crustacea</taxon>
        <taxon>Branchiopoda</taxon>
        <taxon>Diplostraca</taxon>
        <taxon>Cladocera</taxon>
        <taxon>Anomopoda</taxon>
        <taxon>Daphniidae</taxon>
        <taxon>Daphnia</taxon>
    </lineage>
</organism>
<dbReference type="Pfam" id="PF00490">
    <property type="entry name" value="ALAD"/>
    <property type="match status" value="1"/>
</dbReference>